<dbReference type="OrthoDB" id="7809623at2"/>
<proteinExistence type="inferred from homology"/>
<keyword evidence="3" id="KW-0238">DNA-binding</keyword>
<accession>A0A4Q9VS08</accession>
<name>A0A4Q9VS08_9HYPH</name>
<dbReference type="Proteomes" id="UP000292781">
    <property type="component" value="Unassembled WGS sequence"/>
</dbReference>
<evidence type="ECO:0000256" key="3">
    <source>
        <dbReference type="ARBA" id="ARBA00023125"/>
    </source>
</evidence>
<organism evidence="7 8">
    <name type="scientific">Siculibacillus lacustris</name>
    <dbReference type="NCBI Taxonomy" id="1549641"/>
    <lineage>
        <taxon>Bacteria</taxon>
        <taxon>Pseudomonadati</taxon>
        <taxon>Pseudomonadota</taxon>
        <taxon>Alphaproteobacteria</taxon>
        <taxon>Hyphomicrobiales</taxon>
        <taxon>Ancalomicrobiaceae</taxon>
        <taxon>Siculibacillus</taxon>
    </lineage>
</organism>
<evidence type="ECO:0000259" key="6">
    <source>
        <dbReference type="PROSITE" id="PS50931"/>
    </source>
</evidence>
<dbReference type="InterPro" id="IPR036390">
    <property type="entry name" value="WH_DNA-bd_sf"/>
</dbReference>
<dbReference type="GO" id="GO:0005829">
    <property type="term" value="C:cytosol"/>
    <property type="evidence" value="ECO:0007669"/>
    <property type="project" value="TreeGrafter"/>
</dbReference>
<comment type="similarity">
    <text evidence="1">Belongs to the LysR transcriptional regulatory family.</text>
</comment>
<evidence type="ECO:0000256" key="4">
    <source>
        <dbReference type="ARBA" id="ARBA00023163"/>
    </source>
</evidence>
<dbReference type="PRINTS" id="PR00039">
    <property type="entry name" value="HTHLYSR"/>
</dbReference>
<dbReference type="EMBL" id="SJFN01000010">
    <property type="protein sequence ID" value="TBW38741.1"/>
    <property type="molecule type" value="Genomic_DNA"/>
</dbReference>
<dbReference type="SUPFAM" id="SSF46785">
    <property type="entry name" value="Winged helix' DNA-binding domain"/>
    <property type="match status" value="1"/>
</dbReference>
<dbReference type="GO" id="GO:0003700">
    <property type="term" value="F:DNA-binding transcription factor activity"/>
    <property type="evidence" value="ECO:0007669"/>
    <property type="project" value="InterPro"/>
</dbReference>
<dbReference type="Gene3D" id="1.10.10.10">
    <property type="entry name" value="Winged helix-like DNA-binding domain superfamily/Winged helix DNA-binding domain"/>
    <property type="match status" value="1"/>
</dbReference>
<reference evidence="7 8" key="1">
    <citation type="submission" date="2019-02" db="EMBL/GenBank/DDBJ databases">
        <title>Siculibacillus lacustris gen. nov., sp. nov., a new rosette-forming bacterium isolated from a freshwater crater lake (Lake St. Ana, Romania).</title>
        <authorList>
            <person name="Felfoldi T."/>
            <person name="Marton Z."/>
            <person name="Szabo A."/>
            <person name="Mentes A."/>
            <person name="Boka K."/>
            <person name="Marialigeti K."/>
            <person name="Mathe I."/>
            <person name="Koncz M."/>
            <person name="Schumann P."/>
            <person name="Toth E."/>
        </authorList>
    </citation>
    <scope>NUCLEOTIDE SEQUENCE [LARGE SCALE GENOMIC DNA]</scope>
    <source>
        <strain evidence="7 8">SA-279</strain>
    </source>
</reference>
<evidence type="ECO:0000256" key="1">
    <source>
        <dbReference type="ARBA" id="ARBA00009437"/>
    </source>
</evidence>
<dbReference type="RefSeq" id="WP_131308257.1">
    <property type="nucleotide sequence ID" value="NZ_SJFN01000010.1"/>
</dbReference>
<evidence type="ECO:0000313" key="7">
    <source>
        <dbReference type="EMBL" id="TBW38741.1"/>
    </source>
</evidence>
<evidence type="ECO:0000313" key="8">
    <source>
        <dbReference type="Proteomes" id="UP000292781"/>
    </source>
</evidence>
<dbReference type="Pfam" id="PF03466">
    <property type="entry name" value="LysR_substrate"/>
    <property type="match status" value="1"/>
</dbReference>
<evidence type="ECO:0000256" key="2">
    <source>
        <dbReference type="ARBA" id="ARBA00023015"/>
    </source>
</evidence>
<dbReference type="Pfam" id="PF00126">
    <property type="entry name" value="HTH_1"/>
    <property type="match status" value="1"/>
</dbReference>
<dbReference type="SUPFAM" id="SSF53850">
    <property type="entry name" value="Periplasmic binding protein-like II"/>
    <property type="match status" value="1"/>
</dbReference>
<keyword evidence="8" id="KW-1185">Reference proteome</keyword>
<dbReference type="PANTHER" id="PTHR30419:SF8">
    <property type="entry name" value="NITROGEN ASSIMILATION TRANSCRIPTIONAL ACTIVATOR-RELATED"/>
    <property type="match status" value="1"/>
</dbReference>
<feature type="region of interest" description="Disordered" evidence="5">
    <location>
        <begin position="1"/>
        <end position="20"/>
    </location>
</feature>
<dbReference type="AlphaFoldDB" id="A0A4Q9VS08"/>
<feature type="domain" description="HTH lysR-type" evidence="6">
    <location>
        <begin position="27"/>
        <end position="84"/>
    </location>
</feature>
<dbReference type="PANTHER" id="PTHR30419">
    <property type="entry name" value="HTH-TYPE TRANSCRIPTIONAL REGULATOR YBHD"/>
    <property type="match status" value="1"/>
</dbReference>
<dbReference type="InterPro" id="IPR000847">
    <property type="entry name" value="LysR_HTH_N"/>
</dbReference>
<dbReference type="PROSITE" id="PS50931">
    <property type="entry name" value="HTH_LYSR"/>
    <property type="match status" value="1"/>
</dbReference>
<dbReference type="Gene3D" id="3.40.190.290">
    <property type="match status" value="1"/>
</dbReference>
<sequence length="326" mass="35407">MSFDETALDHGRGPRGGAFDHPITTRLKLRHLHLLVALDDHRKLNRAATELRLSQPAASKMLAEIEKIVGVSLFDRLPRGIEPTWYGEALIRRTRTVLSELGQAGEEIAALRSGTGGSASIGAVMAPAVEMLTAAVTAARARLKGLQVTIDVETSDVLVGRLLASKLDFVISRIPAGFDPEPFDYEEIGAETLCMMVRRDHPLAELASVRPSDLADREWLMQPRGSLIRRSVETMLLRHGLPAPSRVVASASILMTLVMTGRTDAIAPLPVPVAEIFLKTGDYRTLTLAEPIAIAPYGLLRVKGRPLSPAARILFDLVREQITGPA</sequence>
<keyword evidence="2" id="KW-0805">Transcription regulation</keyword>
<dbReference type="InterPro" id="IPR036388">
    <property type="entry name" value="WH-like_DNA-bd_sf"/>
</dbReference>
<protein>
    <submittedName>
        <fullName evidence="7">LysR family transcriptional regulator</fullName>
    </submittedName>
</protein>
<dbReference type="InterPro" id="IPR005119">
    <property type="entry name" value="LysR_subst-bd"/>
</dbReference>
<comment type="caution">
    <text evidence="7">The sequence shown here is derived from an EMBL/GenBank/DDBJ whole genome shotgun (WGS) entry which is preliminary data.</text>
</comment>
<gene>
    <name evidence="7" type="ORF">EYW49_08605</name>
</gene>
<keyword evidence="4" id="KW-0804">Transcription</keyword>
<dbReference type="GO" id="GO:0003677">
    <property type="term" value="F:DNA binding"/>
    <property type="evidence" value="ECO:0007669"/>
    <property type="project" value="UniProtKB-KW"/>
</dbReference>
<evidence type="ECO:0000256" key="5">
    <source>
        <dbReference type="SAM" id="MobiDB-lite"/>
    </source>
</evidence>
<dbReference type="InterPro" id="IPR050950">
    <property type="entry name" value="HTH-type_LysR_regulators"/>
</dbReference>